<evidence type="ECO:0000256" key="1">
    <source>
        <dbReference type="ARBA" id="ARBA00022821"/>
    </source>
</evidence>
<feature type="domain" description="Disease resistance protein At4g27190-like leucine-rich repeats" evidence="3">
    <location>
        <begin position="300"/>
        <end position="416"/>
    </location>
</feature>
<dbReference type="Gene3D" id="3.80.10.10">
    <property type="entry name" value="Ribonuclease Inhibitor"/>
    <property type="match status" value="1"/>
</dbReference>
<evidence type="ECO:0000256" key="2">
    <source>
        <dbReference type="SAM" id="MobiDB-lite"/>
    </source>
</evidence>
<dbReference type="Proteomes" id="UP001652623">
    <property type="component" value="Chromosome 6"/>
</dbReference>
<gene>
    <name evidence="5" type="primary">LOC132803984</name>
</gene>
<sequence length="576" mass="65745">MKVIVDKQEENFEALVNDRIESFQLQSLTLQSLPNLTCFASSNNRNTIRFEEIIRNNETVDPMELFNHKEQVAFPMLVANLTSLIVDGCGGLRFLSSSSMAINFVQLKKLRISRCQNMVEIISTEEYNGIEEKILDNMFPKLESLELDILPNLETFCSSPTYLKFSCLNSLIIKDCTKLGPFILDHMSKSIRDAAVHYLFDEKVGFPGLEKLVIKGLHKLTTLWHTQLDPNSFCKLTEIFVEDCESLIHVLVPRILKRLGSSVCPNLCEVEIVNWRCLKNVFPASVARNRNLEKLQKLYGSLPVVDFFKMKHLFIFCQRITSAVTPSVLFRKCHNLETLGMYDGNFEEIFIHEGSLDGEEHQGWTLTHVKTLRIKRWVNLMHVWKGNSYLAEPVFPNLETLAVGDCPRLKNIVSSAISFRKIMELEVANYDGMKHLLTYSVAKSFINLEKMTVRNCQRMIEIVSTDDDQGDGENEITFSRLEYLELSDLPNLKGFCSRNYNVRFPIFITIVASHYMEMKISFDGVLLDDSKREKVQIIEEDDDDDDDNSDRDDYDDDDDSRHGGGGGGGGAGVSNF</sequence>
<feature type="compositionally biased region" description="Acidic residues" evidence="2">
    <location>
        <begin position="538"/>
        <end position="558"/>
    </location>
</feature>
<name>A0ABM4AAU3_ZIZJJ</name>
<evidence type="ECO:0000259" key="3">
    <source>
        <dbReference type="Pfam" id="PF23247"/>
    </source>
</evidence>
<accession>A0ABM4AAU3</accession>
<keyword evidence="4" id="KW-1185">Reference proteome</keyword>
<reference evidence="5" key="1">
    <citation type="submission" date="2025-08" db="UniProtKB">
        <authorList>
            <consortium name="RefSeq"/>
        </authorList>
    </citation>
    <scope>IDENTIFICATION</scope>
    <source>
        <tissue evidence="5">Seedling</tissue>
    </source>
</reference>
<evidence type="ECO:0000313" key="5">
    <source>
        <dbReference type="RefSeq" id="XP_060673846.1"/>
    </source>
</evidence>
<dbReference type="GeneID" id="132803984"/>
<organism evidence="4 5">
    <name type="scientific">Ziziphus jujuba</name>
    <name type="common">Chinese jujube</name>
    <name type="synonym">Ziziphus sativa</name>
    <dbReference type="NCBI Taxonomy" id="326968"/>
    <lineage>
        <taxon>Eukaryota</taxon>
        <taxon>Viridiplantae</taxon>
        <taxon>Streptophyta</taxon>
        <taxon>Embryophyta</taxon>
        <taxon>Tracheophyta</taxon>
        <taxon>Spermatophyta</taxon>
        <taxon>Magnoliopsida</taxon>
        <taxon>eudicotyledons</taxon>
        <taxon>Gunneridae</taxon>
        <taxon>Pentapetalae</taxon>
        <taxon>rosids</taxon>
        <taxon>fabids</taxon>
        <taxon>Rosales</taxon>
        <taxon>Rhamnaceae</taxon>
        <taxon>Paliureae</taxon>
        <taxon>Ziziphus</taxon>
    </lineage>
</organism>
<feature type="domain" description="Disease resistance protein At4g27190-like leucine-rich repeats" evidence="3">
    <location>
        <begin position="417"/>
        <end position="499"/>
    </location>
</feature>
<dbReference type="InterPro" id="IPR057135">
    <property type="entry name" value="At4g27190-like_LRR"/>
</dbReference>
<dbReference type="SUPFAM" id="SSF52047">
    <property type="entry name" value="RNI-like"/>
    <property type="match status" value="2"/>
</dbReference>
<dbReference type="PANTHER" id="PTHR33463">
    <property type="entry name" value="NB-ARC DOMAIN-CONTAINING PROTEIN-RELATED"/>
    <property type="match status" value="1"/>
</dbReference>
<dbReference type="Pfam" id="PF23247">
    <property type="entry name" value="LRR_RPS2"/>
    <property type="match status" value="3"/>
</dbReference>
<dbReference type="RefSeq" id="XP_060673846.1">
    <property type="nucleotide sequence ID" value="XM_060817863.1"/>
</dbReference>
<keyword evidence="1" id="KW-0611">Plant defense</keyword>
<feature type="compositionally biased region" description="Gly residues" evidence="2">
    <location>
        <begin position="563"/>
        <end position="576"/>
    </location>
</feature>
<protein>
    <submittedName>
        <fullName evidence="5">Uncharacterized protein LOC132803984</fullName>
    </submittedName>
</protein>
<dbReference type="InterPro" id="IPR032675">
    <property type="entry name" value="LRR_dom_sf"/>
</dbReference>
<proteinExistence type="predicted"/>
<evidence type="ECO:0000313" key="4">
    <source>
        <dbReference type="Proteomes" id="UP001652623"/>
    </source>
</evidence>
<feature type="domain" description="Disease resistance protein At4g27190-like leucine-rich repeats" evidence="3">
    <location>
        <begin position="70"/>
        <end position="180"/>
    </location>
</feature>
<dbReference type="InterPro" id="IPR050905">
    <property type="entry name" value="Plant_NBS-LRR"/>
</dbReference>
<feature type="region of interest" description="Disordered" evidence="2">
    <location>
        <begin position="536"/>
        <end position="576"/>
    </location>
</feature>
<dbReference type="PANTHER" id="PTHR33463:SF204">
    <property type="entry name" value="NB-ARC DOMAIN-CONTAINING PROTEIN"/>
    <property type="match status" value="1"/>
</dbReference>